<dbReference type="InterPro" id="IPR006860">
    <property type="entry name" value="FecR"/>
</dbReference>
<dbReference type="Pfam" id="PF16344">
    <property type="entry name" value="FecR_C"/>
    <property type="match status" value="1"/>
</dbReference>
<dbReference type="InterPro" id="IPR012373">
    <property type="entry name" value="Ferrdict_sens_TM"/>
</dbReference>
<dbReference type="RefSeq" id="WP_149840986.1">
    <property type="nucleotide sequence ID" value="NZ_VUOC01000004.1"/>
</dbReference>
<evidence type="ECO:0000259" key="2">
    <source>
        <dbReference type="Pfam" id="PF04773"/>
    </source>
</evidence>
<keyword evidence="1" id="KW-0472">Membrane</keyword>
<evidence type="ECO:0000313" key="5">
    <source>
        <dbReference type="Proteomes" id="UP000324611"/>
    </source>
</evidence>
<dbReference type="InterPro" id="IPR032508">
    <property type="entry name" value="FecR_C"/>
</dbReference>
<feature type="transmembrane region" description="Helical" evidence="1">
    <location>
        <begin position="75"/>
        <end position="97"/>
    </location>
</feature>
<accession>A0A5B2VNU4</accession>
<keyword evidence="1" id="KW-0812">Transmembrane</keyword>
<dbReference type="Gene3D" id="2.60.120.1440">
    <property type="match status" value="1"/>
</dbReference>
<protein>
    <submittedName>
        <fullName evidence="4">DUF4974 domain-containing protein</fullName>
    </submittedName>
</protein>
<name>A0A5B2VNU4_9BACT</name>
<dbReference type="PIRSF" id="PIRSF018266">
    <property type="entry name" value="FecR"/>
    <property type="match status" value="1"/>
</dbReference>
<dbReference type="Gene3D" id="3.55.50.30">
    <property type="match status" value="1"/>
</dbReference>
<reference evidence="4 5" key="2">
    <citation type="submission" date="2019-09" db="EMBL/GenBank/DDBJ databases">
        <authorList>
            <person name="Jin C."/>
        </authorList>
    </citation>
    <scope>NUCLEOTIDE SEQUENCE [LARGE SCALE GENOMIC DNA]</scope>
    <source>
        <strain evidence="4 5">BN140078</strain>
    </source>
</reference>
<feature type="domain" description="Protein FecR C-terminal" evidence="3">
    <location>
        <begin position="247"/>
        <end position="314"/>
    </location>
</feature>
<dbReference type="AlphaFoldDB" id="A0A5B2VNU4"/>
<dbReference type="GO" id="GO:0016989">
    <property type="term" value="F:sigma factor antagonist activity"/>
    <property type="evidence" value="ECO:0007669"/>
    <property type="project" value="TreeGrafter"/>
</dbReference>
<gene>
    <name evidence="4" type="ORF">F0L74_26835</name>
</gene>
<dbReference type="EMBL" id="VUOC01000004">
    <property type="protein sequence ID" value="KAA2239809.1"/>
    <property type="molecule type" value="Genomic_DNA"/>
</dbReference>
<dbReference type="Proteomes" id="UP000324611">
    <property type="component" value="Unassembled WGS sequence"/>
</dbReference>
<dbReference type="Pfam" id="PF04773">
    <property type="entry name" value="FecR"/>
    <property type="match status" value="1"/>
</dbReference>
<evidence type="ECO:0000313" key="4">
    <source>
        <dbReference type="EMBL" id="KAA2239809.1"/>
    </source>
</evidence>
<organism evidence="4 5">
    <name type="scientific">Chitinophaga agrisoli</name>
    <dbReference type="NCBI Taxonomy" id="2607653"/>
    <lineage>
        <taxon>Bacteria</taxon>
        <taxon>Pseudomonadati</taxon>
        <taxon>Bacteroidota</taxon>
        <taxon>Chitinophagia</taxon>
        <taxon>Chitinophagales</taxon>
        <taxon>Chitinophagaceae</taxon>
        <taxon>Chitinophaga</taxon>
    </lineage>
</organism>
<dbReference type="PANTHER" id="PTHR30273:SF2">
    <property type="entry name" value="PROTEIN FECR"/>
    <property type="match status" value="1"/>
</dbReference>
<dbReference type="PANTHER" id="PTHR30273">
    <property type="entry name" value="PERIPLASMIC SIGNAL SENSOR AND SIGMA FACTOR ACTIVATOR FECR-RELATED"/>
    <property type="match status" value="1"/>
</dbReference>
<evidence type="ECO:0000256" key="1">
    <source>
        <dbReference type="SAM" id="Phobius"/>
    </source>
</evidence>
<sequence length="319" mass="35983">MDQQEKDRMRRLMEEYLAGNNDPAAKERFDAWFNTYQPGNTPDLSKEEISEAMGRIGERLHHHVMPQKTGKRRRLHWAVPAAAAAAVLLIGIFAIWYRPVQHFTIATERGESKMVKLTDGSVVRLNENSSLTYTSRYETGPRREVMLEGEAFFEVTKNAAHPFIVNAGKAAITVLGTSFNVAVHRPDFSVIVAVRDGLISLRNKLQENGPAVLLAAGEAGELNNNSAPLHYAHSNVTNYMSWISGRIAFDGTSLKQVARELENIYHVPVKLQQREMETLHLTLQYRRAPLHDVLRVICQSLDLDYVEQQGVITIINARQ</sequence>
<comment type="caution">
    <text evidence="4">The sequence shown here is derived from an EMBL/GenBank/DDBJ whole genome shotgun (WGS) entry which is preliminary data.</text>
</comment>
<feature type="domain" description="FecR protein" evidence="2">
    <location>
        <begin position="104"/>
        <end position="197"/>
    </location>
</feature>
<keyword evidence="1" id="KW-1133">Transmembrane helix</keyword>
<keyword evidence="5" id="KW-1185">Reference proteome</keyword>
<proteinExistence type="predicted"/>
<evidence type="ECO:0000259" key="3">
    <source>
        <dbReference type="Pfam" id="PF16344"/>
    </source>
</evidence>
<reference evidence="4 5" key="1">
    <citation type="submission" date="2019-09" db="EMBL/GenBank/DDBJ databases">
        <title>Chitinophaga ginsengihumi sp. nov., isolated from soil of ginseng rhizosphere.</title>
        <authorList>
            <person name="Lee J."/>
        </authorList>
    </citation>
    <scope>NUCLEOTIDE SEQUENCE [LARGE SCALE GENOMIC DNA]</scope>
    <source>
        <strain evidence="4 5">BN140078</strain>
    </source>
</reference>